<evidence type="ECO:0008006" key="3">
    <source>
        <dbReference type="Google" id="ProtNLM"/>
    </source>
</evidence>
<reference evidence="1 2" key="1">
    <citation type="submission" date="2018-06" db="EMBL/GenBank/DDBJ databases">
        <title>Genomic Encyclopedia of Type Strains, Phase III (KMG-III): the genomes of soil and plant-associated and newly described type strains.</title>
        <authorList>
            <person name="Whitman W."/>
        </authorList>
    </citation>
    <scope>NUCLEOTIDE SEQUENCE [LARGE SCALE GENOMIC DNA]</scope>
    <source>
        <strain evidence="1 2">CECT 7022</strain>
    </source>
</reference>
<accession>A0A2V4W432</accession>
<evidence type="ECO:0000313" key="2">
    <source>
        <dbReference type="Proteomes" id="UP000247790"/>
    </source>
</evidence>
<dbReference type="EMBL" id="QJSW01000006">
    <property type="protein sequence ID" value="PYE49286.1"/>
    <property type="molecule type" value="Genomic_DNA"/>
</dbReference>
<comment type="caution">
    <text evidence="1">The sequence shown here is derived from an EMBL/GenBank/DDBJ whole genome shotgun (WGS) entry which is preliminary data.</text>
</comment>
<sequence>MEVITQKSIREELLNYIEENQMLVYHFAEISGINSGTLSRFINGSQLIPIKALDRMTYTMGLEEGTFYDLYVDELLIDPSTDWRRLRPFLIRCSQLNKLTCIEKIVDLMLEKSYYISSLFDFAESLYEEGNTAASLLIYKKVSEGERYQHAERLAVCQYRIFKLSLGDDQQHNYELALVFEPFVKRLSESEQLDALKDLANLYLSLRLWEKAKELSTEMGRLARIQYEQKHKRTGKKVRATGPKKMLFGYILYSHVLLGTVADETGQYNEAFYHLEKYVDHSWIVESGEIAEQTKQQFLVWATANRLLYRVMTGETDLIDAYVDSLANNEDEILLGLFKVVKAALKYSYNIDHILERYHEMIQTQVNSQKRHGSYTSQLINDRFVIFLADIAEYYNNSLRPEIGIIFVLESLAISAKINNDAYLVRSFCLFEKMRHVALHSQLDKYQEILREVELGI</sequence>
<protein>
    <recommendedName>
        <fullName evidence="3">HTH cro/C1-type domain-containing protein</fullName>
    </recommendedName>
</protein>
<dbReference type="AlphaFoldDB" id="A0A2V4W432"/>
<proteinExistence type="predicted"/>
<dbReference type="Proteomes" id="UP000247790">
    <property type="component" value="Unassembled WGS sequence"/>
</dbReference>
<gene>
    <name evidence="1" type="ORF">DFQ00_106269</name>
</gene>
<organism evidence="1 2">
    <name type="scientific">Paenibacillus barcinonensis</name>
    <dbReference type="NCBI Taxonomy" id="198119"/>
    <lineage>
        <taxon>Bacteria</taxon>
        <taxon>Bacillati</taxon>
        <taxon>Bacillota</taxon>
        <taxon>Bacilli</taxon>
        <taxon>Bacillales</taxon>
        <taxon>Paenibacillaceae</taxon>
        <taxon>Paenibacillus</taxon>
    </lineage>
</organism>
<evidence type="ECO:0000313" key="1">
    <source>
        <dbReference type="EMBL" id="PYE49286.1"/>
    </source>
</evidence>
<name>A0A2V4W432_PAEBA</name>